<evidence type="ECO:0000313" key="4">
    <source>
        <dbReference type="Proteomes" id="UP000199459"/>
    </source>
</evidence>
<dbReference type="SUPFAM" id="SSF53271">
    <property type="entry name" value="PRTase-like"/>
    <property type="match status" value="1"/>
</dbReference>
<dbReference type="EMBL" id="FOCP01000009">
    <property type="protein sequence ID" value="SEN17369.1"/>
    <property type="molecule type" value="Genomic_DNA"/>
</dbReference>
<dbReference type="Pfam" id="PF00156">
    <property type="entry name" value="Pribosyltran"/>
    <property type="match status" value="1"/>
</dbReference>
<evidence type="ECO:0000259" key="2">
    <source>
        <dbReference type="Pfam" id="PF00156"/>
    </source>
</evidence>
<feature type="domain" description="Phosphoribosyltransferase" evidence="2">
    <location>
        <begin position="105"/>
        <end position="141"/>
    </location>
</feature>
<accession>A0A1H8ECW6</accession>
<protein>
    <submittedName>
        <fullName evidence="3">ComF family protein</fullName>
    </submittedName>
</protein>
<dbReference type="Gene3D" id="3.40.50.2020">
    <property type="match status" value="1"/>
</dbReference>
<dbReference type="InterPro" id="IPR029057">
    <property type="entry name" value="PRTase-like"/>
</dbReference>
<evidence type="ECO:0000256" key="1">
    <source>
        <dbReference type="ARBA" id="ARBA00008007"/>
    </source>
</evidence>
<dbReference type="Proteomes" id="UP000199459">
    <property type="component" value="Unassembled WGS sequence"/>
</dbReference>
<dbReference type="InterPro" id="IPR051910">
    <property type="entry name" value="ComF/GntX_DNA_util-trans"/>
</dbReference>
<dbReference type="AlphaFoldDB" id="A0A1H8ECW6"/>
<comment type="similarity">
    <text evidence="1">Belongs to the ComF/GntX family.</text>
</comment>
<proteinExistence type="inferred from homology"/>
<dbReference type="STRING" id="917.SAMN05216326_10847"/>
<reference evidence="3 4" key="1">
    <citation type="submission" date="2016-10" db="EMBL/GenBank/DDBJ databases">
        <authorList>
            <person name="de Groot N.N."/>
        </authorList>
    </citation>
    <scope>NUCLEOTIDE SEQUENCE [LARGE SCALE GENOMIC DNA]</scope>
    <source>
        <strain evidence="3 4">Nm22</strain>
    </source>
</reference>
<name>A0A1H8ECW6_9PROT</name>
<dbReference type="PANTHER" id="PTHR47505">
    <property type="entry name" value="DNA UTILIZATION PROTEIN YHGH"/>
    <property type="match status" value="1"/>
</dbReference>
<evidence type="ECO:0000313" key="3">
    <source>
        <dbReference type="EMBL" id="SEN17369.1"/>
    </source>
</evidence>
<dbReference type="PANTHER" id="PTHR47505:SF1">
    <property type="entry name" value="DNA UTILIZATION PROTEIN YHGH"/>
    <property type="match status" value="1"/>
</dbReference>
<organism evidence="3 4">
    <name type="scientific">Nitrosomonas marina</name>
    <dbReference type="NCBI Taxonomy" id="917"/>
    <lineage>
        <taxon>Bacteria</taxon>
        <taxon>Pseudomonadati</taxon>
        <taxon>Pseudomonadota</taxon>
        <taxon>Betaproteobacteria</taxon>
        <taxon>Nitrosomonadales</taxon>
        <taxon>Nitrosomonadaceae</taxon>
        <taxon>Nitrosomonas</taxon>
    </lineage>
</organism>
<sequence length="161" mass="18720">MLVHALKYRQQLAIAPVLAELLLETIQHQQATEQPDLVIPMPLHPKRLQERGFNQAIEIGRHLSHRLSIQFCHDSCKRIKNTLPQVELPWKMRRNNVKKAFICNQNLSGMHVAIVDDVMTTGATLNELANQLRKQGACKITNWIVTRAQKEHFWMQSDYFF</sequence>
<gene>
    <name evidence="3" type="ORF">SAMN05216325_10953</name>
</gene>
<dbReference type="CDD" id="cd06223">
    <property type="entry name" value="PRTases_typeI"/>
    <property type="match status" value="1"/>
</dbReference>
<dbReference type="InterPro" id="IPR000836">
    <property type="entry name" value="PRTase_dom"/>
</dbReference>